<keyword evidence="2" id="KW-0808">Transferase</keyword>
<evidence type="ECO:0000313" key="5">
    <source>
        <dbReference type="EMBL" id="MBY5956851.1"/>
    </source>
</evidence>
<dbReference type="InterPro" id="IPR013785">
    <property type="entry name" value="Aldolase_TIM"/>
</dbReference>
<dbReference type="GO" id="GO:0046872">
    <property type="term" value="F:metal ion binding"/>
    <property type="evidence" value="ECO:0007669"/>
    <property type="project" value="UniProtKB-KW"/>
</dbReference>
<dbReference type="EMBL" id="JAHVHU010000002">
    <property type="protein sequence ID" value="MBY5956851.1"/>
    <property type="molecule type" value="Genomic_DNA"/>
</dbReference>
<keyword evidence="3" id="KW-0479">Metal-binding</keyword>
<comment type="caution">
    <text evidence="5">The sequence shown here is derived from an EMBL/GenBank/DDBJ whole genome shotgun (WGS) entry which is preliminary data.</text>
</comment>
<evidence type="ECO:0000313" key="6">
    <source>
        <dbReference type="Proteomes" id="UP000753961"/>
    </source>
</evidence>
<protein>
    <submittedName>
        <fullName evidence="5">3-keto-5-aminohexanoate cleavage protein</fullName>
    </submittedName>
</protein>
<accession>A0A953HUQ6</accession>
<dbReference type="Gene3D" id="3.20.20.70">
    <property type="entry name" value="Aldolase class I"/>
    <property type="match status" value="1"/>
</dbReference>
<dbReference type="AlphaFoldDB" id="A0A953HUQ6"/>
<dbReference type="InterPro" id="IPR008567">
    <property type="entry name" value="BKACE"/>
</dbReference>
<sequence length="280" mass="30836">MSSYIINFTPTGMVPTKDHSVHVPIAPQEIIDEVLEAREYGISIVHLHARDAEGKPTWKKEIYQEIIEGIRKEEGSHHEALIICVSASGRNWPDFERRSECMDLNGGCKPDMASLTLSSLNFTSGPSTNSPEMIQKLATKMLRNGIKPELEVFDPGMINYAKYLHKKGIIKPPFYFNIILGNIASSQAGLLDVGYLLSQLPPQSYWSLGGIGASQLKMNTTGLVHGGGVRVGLEDNLYYDAQGTQLATNIQLLKRITEIGRLLGSEPYSPGEARKILGLN</sequence>
<keyword evidence="6" id="KW-1185">Reference proteome</keyword>
<dbReference type="PANTHER" id="PTHR37418:SF2">
    <property type="entry name" value="3-KETO-5-AMINOHEXANOATE CLEAVAGE ENZYME"/>
    <property type="match status" value="1"/>
</dbReference>
<proteinExistence type="predicted"/>
<comment type="cofactor">
    <cofactor evidence="1">
        <name>Zn(2+)</name>
        <dbReference type="ChEBI" id="CHEBI:29105"/>
    </cofactor>
</comment>
<organism evidence="5 6">
    <name type="scientific">Membranihabitans marinus</name>
    <dbReference type="NCBI Taxonomy" id="1227546"/>
    <lineage>
        <taxon>Bacteria</taxon>
        <taxon>Pseudomonadati</taxon>
        <taxon>Bacteroidota</taxon>
        <taxon>Saprospiria</taxon>
        <taxon>Saprospirales</taxon>
        <taxon>Saprospiraceae</taxon>
        <taxon>Membranihabitans</taxon>
    </lineage>
</organism>
<dbReference type="PANTHER" id="PTHR37418">
    <property type="entry name" value="3-KETO-5-AMINOHEXANOATE CLEAVAGE ENZYME-RELATED"/>
    <property type="match status" value="1"/>
</dbReference>
<dbReference type="Pfam" id="PF05853">
    <property type="entry name" value="BKACE"/>
    <property type="match status" value="1"/>
</dbReference>
<evidence type="ECO:0000256" key="3">
    <source>
        <dbReference type="ARBA" id="ARBA00022723"/>
    </source>
</evidence>
<dbReference type="GO" id="GO:0043720">
    <property type="term" value="F:3-keto-5-aminohexanoate cleavage activity"/>
    <property type="evidence" value="ECO:0007669"/>
    <property type="project" value="InterPro"/>
</dbReference>
<gene>
    <name evidence="5" type="ORF">KUV50_01805</name>
</gene>
<keyword evidence="4" id="KW-0862">Zinc</keyword>
<dbReference type="Proteomes" id="UP000753961">
    <property type="component" value="Unassembled WGS sequence"/>
</dbReference>
<evidence type="ECO:0000256" key="1">
    <source>
        <dbReference type="ARBA" id="ARBA00001947"/>
    </source>
</evidence>
<dbReference type="RefSeq" id="WP_222578371.1">
    <property type="nucleotide sequence ID" value="NZ_JAHVHU010000002.1"/>
</dbReference>
<name>A0A953HUQ6_9BACT</name>
<evidence type="ECO:0000256" key="2">
    <source>
        <dbReference type="ARBA" id="ARBA00022679"/>
    </source>
</evidence>
<evidence type="ECO:0000256" key="4">
    <source>
        <dbReference type="ARBA" id="ARBA00022833"/>
    </source>
</evidence>
<reference evidence="5" key="1">
    <citation type="submission" date="2021-06" db="EMBL/GenBank/DDBJ databases">
        <title>44 bacteria genomes isolated from Dapeng, Shenzhen.</title>
        <authorList>
            <person name="Zheng W."/>
            <person name="Yu S."/>
            <person name="Huang Y."/>
        </authorList>
    </citation>
    <scope>NUCLEOTIDE SEQUENCE</scope>
    <source>
        <strain evidence="5">DP5N28-2</strain>
    </source>
</reference>